<dbReference type="EMBL" id="CP081303">
    <property type="protein sequence ID" value="QZE14644.1"/>
    <property type="molecule type" value="Genomic_DNA"/>
</dbReference>
<reference evidence="1" key="1">
    <citation type="submission" date="2021-08" db="EMBL/GenBank/DDBJ databases">
        <title>Novel anaerobic bacterium isolated from sea squirt in East Sea, Republic of Korea.</title>
        <authorList>
            <person name="Nguyen T.H."/>
            <person name="Li Z."/>
            <person name="Lee Y.-J."/>
            <person name="Ko J."/>
            <person name="Kim S.-G."/>
        </authorList>
    </citation>
    <scope>NUCLEOTIDE SEQUENCE</scope>
    <source>
        <strain evidence="1">KCTC 25031</strain>
    </source>
</reference>
<keyword evidence="2" id="KW-1185">Reference proteome</keyword>
<dbReference type="Proteomes" id="UP000826212">
    <property type="component" value="Chromosome"/>
</dbReference>
<organism evidence="1 2">
    <name type="scientific">Halosquirtibacter laminarini</name>
    <dbReference type="NCBI Taxonomy" id="3374600"/>
    <lineage>
        <taxon>Bacteria</taxon>
        <taxon>Pseudomonadati</taxon>
        <taxon>Bacteroidota</taxon>
        <taxon>Bacteroidia</taxon>
        <taxon>Marinilabiliales</taxon>
        <taxon>Prolixibacteraceae</taxon>
        <taxon>Halosquirtibacter</taxon>
    </lineage>
</organism>
<gene>
    <name evidence="1" type="ORF">K4L44_01875</name>
</gene>
<evidence type="ECO:0000313" key="1">
    <source>
        <dbReference type="EMBL" id="QZE14644.1"/>
    </source>
</evidence>
<accession>A0AC61NP79</accession>
<protein>
    <submittedName>
        <fullName evidence="1">Uncharacterized protein</fullName>
    </submittedName>
</protein>
<proteinExistence type="predicted"/>
<name>A0AC61NP79_9BACT</name>
<sequence length="69" mass="8033">MDRNSELTTNFYNEVEGFDITASKVNLGQDLIIRELQEEDTVVVILVSNHKLHYNTEKDRMEVCSDRTD</sequence>
<evidence type="ECO:0000313" key="2">
    <source>
        <dbReference type="Proteomes" id="UP000826212"/>
    </source>
</evidence>